<reference evidence="2" key="1">
    <citation type="submission" date="2023-07" db="EMBL/GenBank/DDBJ databases">
        <title>Structural and functional analysis of rice phyllospheric bacteria for their antimicrobial properties and defense elicitation against blast disease.</title>
        <authorList>
            <person name="Sahu K.P."/>
            <person name="Asharani P."/>
            <person name="Kumar M."/>
            <person name="Reddy B."/>
            <person name="Kumar A."/>
        </authorList>
    </citation>
    <scope>NUCLEOTIDE SEQUENCE [LARGE SCALE GENOMIC DNA]</scope>
    <source>
        <strain evidence="2">OsEp_Plm_30P10</strain>
    </source>
</reference>
<keyword evidence="2" id="KW-1185">Reference proteome</keyword>
<dbReference type="RefSeq" id="WP_322544055.1">
    <property type="nucleotide sequence ID" value="NZ_JAOBTT010000002.1"/>
</dbReference>
<comment type="caution">
    <text evidence="1">The sequence shown here is derived from an EMBL/GenBank/DDBJ whole genome shotgun (WGS) entry which is preliminary data.</text>
</comment>
<sequence>MNIQLNGRPIATRATSLAELLIEQQIDLSAVASAINGEFIPKSHYAERKLQAGDRLEVLAPMQGG</sequence>
<dbReference type="Proteomes" id="UP001288620">
    <property type="component" value="Unassembled WGS sequence"/>
</dbReference>
<gene>
    <name evidence="1" type="primary">thiS</name>
    <name evidence="1" type="ORF">N4G40_18085</name>
</gene>
<dbReference type="NCBIfam" id="TIGR01683">
    <property type="entry name" value="thiS"/>
    <property type="match status" value="1"/>
</dbReference>
<organism evidence="1 2">
    <name type="scientific">Pantoea eucrina</name>
    <dbReference type="NCBI Taxonomy" id="472693"/>
    <lineage>
        <taxon>Bacteria</taxon>
        <taxon>Pseudomonadati</taxon>
        <taxon>Pseudomonadota</taxon>
        <taxon>Gammaproteobacteria</taxon>
        <taxon>Enterobacterales</taxon>
        <taxon>Erwiniaceae</taxon>
        <taxon>Pantoea</taxon>
    </lineage>
</organism>
<accession>A0ABU5LKA7</accession>
<evidence type="ECO:0000313" key="2">
    <source>
        <dbReference type="Proteomes" id="UP001288620"/>
    </source>
</evidence>
<dbReference type="InterPro" id="IPR012675">
    <property type="entry name" value="Beta-grasp_dom_sf"/>
</dbReference>
<dbReference type="CDD" id="cd00565">
    <property type="entry name" value="Ubl_ThiS"/>
    <property type="match status" value="1"/>
</dbReference>
<name>A0ABU5LKA7_9GAMM</name>
<dbReference type="InterPro" id="IPR016155">
    <property type="entry name" value="Mopterin_synth/thiamin_S_b"/>
</dbReference>
<dbReference type="SUPFAM" id="SSF54285">
    <property type="entry name" value="MoaD/ThiS"/>
    <property type="match status" value="1"/>
</dbReference>
<protein>
    <submittedName>
        <fullName evidence="1">Sulfur carrier protein ThiS</fullName>
    </submittedName>
</protein>
<dbReference type="PANTHER" id="PTHR34472:SF1">
    <property type="entry name" value="SULFUR CARRIER PROTEIN THIS"/>
    <property type="match status" value="1"/>
</dbReference>
<dbReference type="PANTHER" id="PTHR34472">
    <property type="entry name" value="SULFUR CARRIER PROTEIN THIS"/>
    <property type="match status" value="1"/>
</dbReference>
<dbReference type="InterPro" id="IPR010035">
    <property type="entry name" value="Thi_S"/>
</dbReference>
<proteinExistence type="predicted"/>
<evidence type="ECO:0000313" key="1">
    <source>
        <dbReference type="EMBL" id="MDZ7280166.1"/>
    </source>
</evidence>
<dbReference type="Pfam" id="PF02597">
    <property type="entry name" value="ThiS"/>
    <property type="match status" value="1"/>
</dbReference>
<dbReference type="Gene3D" id="3.10.20.30">
    <property type="match status" value="1"/>
</dbReference>
<dbReference type="EMBL" id="JAOBTT010000002">
    <property type="protein sequence ID" value="MDZ7280166.1"/>
    <property type="molecule type" value="Genomic_DNA"/>
</dbReference>
<dbReference type="InterPro" id="IPR003749">
    <property type="entry name" value="ThiS/MoaD-like"/>
</dbReference>